<accession>A0ABP0F8Z3</accession>
<feature type="region of interest" description="Disordered" evidence="1">
    <location>
        <begin position="298"/>
        <end position="336"/>
    </location>
</feature>
<dbReference type="EMBL" id="CAWYQH010000013">
    <property type="protein sequence ID" value="CAK8674762.1"/>
    <property type="molecule type" value="Genomic_DNA"/>
</dbReference>
<proteinExistence type="predicted"/>
<evidence type="ECO:0000313" key="2">
    <source>
        <dbReference type="EMBL" id="CAK8674762.1"/>
    </source>
</evidence>
<protein>
    <submittedName>
        <fullName evidence="2">Uncharacterized protein</fullName>
    </submittedName>
</protein>
<keyword evidence="3" id="KW-1185">Reference proteome</keyword>
<dbReference type="Pfam" id="PF06581">
    <property type="entry name" value="p31comet"/>
    <property type="match status" value="1"/>
</dbReference>
<name>A0ABP0F8Z3_CLALP</name>
<dbReference type="Proteomes" id="UP001642483">
    <property type="component" value="Unassembled WGS sequence"/>
</dbReference>
<sequence>MLQCTGLGLLALDFAAYCLLVELSFFSHYNDLKLGNMPLLEFKCASQEVAYQTASTLLLEYIQLILYQRSQIPEPVQLLQRRLRKKGKSNLRGSKYGDNCRKNVQIQKEFQQEKKYKDLLESLGKIKKYLDDVVKLCDYTEVLVALGSTSLSIKEAFSAKTRTFVTSPEETRHNEDLLQIQTHCRKFCMSMVQSAMHVDSCPAPSNTRVFVKASKSKFKEGLIPWPNFRYPSKNILYDVTLNFVDEEMRCNLSDSFIRSTGKLDLDDNQNKENKNPHIENQRHRKFTVEEAATLASGADDLGTLGGTESQDCAVQPKNHKKTTNQSAMDDASRSNPMNCRRLSAEEVLDAVLADDDVKRVTVTASDDESSSKKTCTVDDFIWFELPVVIRGFKI</sequence>
<comment type="caution">
    <text evidence="2">The sequence shown here is derived from an EMBL/GenBank/DDBJ whole genome shotgun (WGS) entry which is preliminary data.</text>
</comment>
<dbReference type="InterPro" id="IPR053729">
    <property type="entry name" value="MAD2L1BP_domain_sf"/>
</dbReference>
<reference evidence="2 3" key="1">
    <citation type="submission" date="2024-02" db="EMBL/GenBank/DDBJ databases">
        <authorList>
            <person name="Daric V."/>
            <person name="Darras S."/>
        </authorList>
    </citation>
    <scope>NUCLEOTIDE SEQUENCE [LARGE SCALE GENOMIC DNA]</scope>
</reference>
<dbReference type="Gene3D" id="3.30.900.20">
    <property type="match status" value="1"/>
</dbReference>
<gene>
    <name evidence="2" type="ORF">CVLEPA_LOCUS4428</name>
</gene>
<evidence type="ECO:0000256" key="1">
    <source>
        <dbReference type="SAM" id="MobiDB-lite"/>
    </source>
</evidence>
<dbReference type="PANTHER" id="PTHR15681:SF1">
    <property type="entry name" value="MAD2L1-BINDING PROTEIN"/>
    <property type="match status" value="1"/>
</dbReference>
<dbReference type="InterPro" id="IPR009511">
    <property type="entry name" value="MAD1/Cdc20-bound-Mad2-bd"/>
</dbReference>
<organism evidence="2 3">
    <name type="scientific">Clavelina lepadiformis</name>
    <name type="common">Light-bulb sea squirt</name>
    <name type="synonym">Ascidia lepadiformis</name>
    <dbReference type="NCBI Taxonomy" id="159417"/>
    <lineage>
        <taxon>Eukaryota</taxon>
        <taxon>Metazoa</taxon>
        <taxon>Chordata</taxon>
        <taxon>Tunicata</taxon>
        <taxon>Ascidiacea</taxon>
        <taxon>Aplousobranchia</taxon>
        <taxon>Clavelinidae</taxon>
        <taxon>Clavelina</taxon>
    </lineage>
</organism>
<dbReference type="PANTHER" id="PTHR15681">
    <property type="entry name" value="MAD2L1-BINDING PROTEIN"/>
    <property type="match status" value="1"/>
</dbReference>
<feature type="compositionally biased region" description="Polar residues" evidence="1">
    <location>
        <begin position="323"/>
        <end position="336"/>
    </location>
</feature>
<evidence type="ECO:0000313" key="3">
    <source>
        <dbReference type="Proteomes" id="UP001642483"/>
    </source>
</evidence>